<comment type="caution">
    <text evidence="2">The sequence shown here is derived from an EMBL/GenBank/DDBJ whole genome shotgun (WGS) entry which is preliminary data.</text>
</comment>
<dbReference type="GO" id="GO:0005262">
    <property type="term" value="F:calcium channel activity"/>
    <property type="evidence" value="ECO:0007669"/>
    <property type="project" value="TreeGrafter"/>
</dbReference>
<dbReference type="GO" id="GO:0016020">
    <property type="term" value="C:membrane"/>
    <property type="evidence" value="ECO:0007669"/>
    <property type="project" value="TreeGrafter"/>
</dbReference>
<feature type="transmembrane region" description="Helical" evidence="1">
    <location>
        <begin position="66"/>
        <end position="84"/>
    </location>
</feature>
<evidence type="ECO:0000313" key="3">
    <source>
        <dbReference type="Proteomes" id="UP000276133"/>
    </source>
</evidence>
<accession>A0A3M7QXP7</accession>
<dbReference type="InterPro" id="IPR051223">
    <property type="entry name" value="Polycystin"/>
</dbReference>
<protein>
    <submittedName>
        <fullName evidence="2">Polycystic kidney disease 1-like</fullName>
    </submittedName>
</protein>
<dbReference type="OrthoDB" id="2121937at2759"/>
<keyword evidence="1" id="KW-1133">Transmembrane helix</keyword>
<sequence>MDEINKHKDRTEKLPVENQSKKSKLKLGLKFPWWFKIMGFLISFLLIGVSVFFIVVKGIEFGNEKVGKWLSSLMISMIASIFLTQPAKPKHYDEDDDEDKIKLENELSDDMHLFKEKNIPLINSDKDLDKIELLEARKDRLRQLKFKIITRELLTHLVFLSLIYMCAFAYKDNFSFRYQKAVRNLFLDEKFRSITNTEKFWTWTRETLSRGLRAQPWYNGDQPYGLAGFVNDFNSRLIGYGILRQLRITYK</sequence>
<proteinExistence type="predicted"/>
<dbReference type="AlphaFoldDB" id="A0A3M7QXP7"/>
<keyword evidence="1" id="KW-0812">Transmembrane</keyword>
<feature type="transmembrane region" description="Helical" evidence="1">
    <location>
        <begin position="148"/>
        <end position="170"/>
    </location>
</feature>
<keyword evidence="3" id="KW-1185">Reference proteome</keyword>
<gene>
    <name evidence="2" type="ORF">BpHYR1_023675</name>
</gene>
<dbReference type="PANTHER" id="PTHR10877:SF194">
    <property type="entry name" value="LOCATION OF VULVA DEFECTIVE 1"/>
    <property type="match status" value="1"/>
</dbReference>
<feature type="transmembrane region" description="Helical" evidence="1">
    <location>
        <begin position="33"/>
        <end position="54"/>
    </location>
</feature>
<keyword evidence="1" id="KW-0472">Membrane</keyword>
<dbReference type="GO" id="GO:0050982">
    <property type="term" value="P:detection of mechanical stimulus"/>
    <property type="evidence" value="ECO:0007669"/>
    <property type="project" value="TreeGrafter"/>
</dbReference>
<dbReference type="Proteomes" id="UP000276133">
    <property type="component" value="Unassembled WGS sequence"/>
</dbReference>
<reference evidence="2 3" key="1">
    <citation type="journal article" date="2018" name="Sci. Rep.">
        <title>Genomic signatures of local adaptation to the degree of environmental predictability in rotifers.</title>
        <authorList>
            <person name="Franch-Gras L."/>
            <person name="Hahn C."/>
            <person name="Garcia-Roger E.M."/>
            <person name="Carmona M.J."/>
            <person name="Serra M."/>
            <person name="Gomez A."/>
        </authorList>
    </citation>
    <scope>NUCLEOTIDE SEQUENCE [LARGE SCALE GENOMIC DNA]</scope>
    <source>
        <strain evidence="2">HYR1</strain>
    </source>
</reference>
<name>A0A3M7QXP7_BRAPC</name>
<evidence type="ECO:0000313" key="2">
    <source>
        <dbReference type="EMBL" id="RNA16122.1"/>
    </source>
</evidence>
<dbReference type="STRING" id="10195.A0A3M7QXP7"/>
<dbReference type="EMBL" id="REGN01004805">
    <property type="protein sequence ID" value="RNA16122.1"/>
    <property type="molecule type" value="Genomic_DNA"/>
</dbReference>
<dbReference type="PANTHER" id="PTHR10877">
    <property type="entry name" value="POLYCYSTIN FAMILY MEMBER"/>
    <property type="match status" value="1"/>
</dbReference>
<evidence type="ECO:0000256" key="1">
    <source>
        <dbReference type="SAM" id="Phobius"/>
    </source>
</evidence>
<organism evidence="2 3">
    <name type="scientific">Brachionus plicatilis</name>
    <name type="common">Marine rotifer</name>
    <name type="synonym">Brachionus muelleri</name>
    <dbReference type="NCBI Taxonomy" id="10195"/>
    <lineage>
        <taxon>Eukaryota</taxon>
        <taxon>Metazoa</taxon>
        <taxon>Spiralia</taxon>
        <taxon>Gnathifera</taxon>
        <taxon>Rotifera</taxon>
        <taxon>Eurotatoria</taxon>
        <taxon>Monogononta</taxon>
        <taxon>Pseudotrocha</taxon>
        <taxon>Ploima</taxon>
        <taxon>Brachionidae</taxon>
        <taxon>Brachionus</taxon>
    </lineage>
</organism>